<protein>
    <submittedName>
        <fullName evidence="1">Uncharacterized protein</fullName>
    </submittedName>
</protein>
<proteinExistence type="predicted"/>
<reference evidence="1" key="1">
    <citation type="submission" date="2014-11" db="EMBL/GenBank/DDBJ databases">
        <authorList>
            <person name="Amaro Gonzalez C."/>
        </authorList>
    </citation>
    <scope>NUCLEOTIDE SEQUENCE</scope>
</reference>
<dbReference type="AlphaFoldDB" id="A0A0E9WCS5"/>
<accession>A0A0E9WCS5</accession>
<organism evidence="1">
    <name type="scientific">Anguilla anguilla</name>
    <name type="common">European freshwater eel</name>
    <name type="synonym">Muraena anguilla</name>
    <dbReference type="NCBI Taxonomy" id="7936"/>
    <lineage>
        <taxon>Eukaryota</taxon>
        <taxon>Metazoa</taxon>
        <taxon>Chordata</taxon>
        <taxon>Craniata</taxon>
        <taxon>Vertebrata</taxon>
        <taxon>Euteleostomi</taxon>
        <taxon>Actinopterygii</taxon>
        <taxon>Neopterygii</taxon>
        <taxon>Teleostei</taxon>
        <taxon>Anguilliformes</taxon>
        <taxon>Anguillidae</taxon>
        <taxon>Anguilla</taxon>
    </lineage>
</organism>
<sequence>MLYKVPSRKEDYSQFRGRGWGKEGRKGLRQVCPIRKEGGA</sequence>
<name>A0A0E9WCS5_ANGAN</name>
<dbReference type="EMBL" id="GBXM01021227">
    <property type="protein sequence ID" value="JAH87350.1"/>
    <property type="molecule type" value="Transcribed_RNA"/>
</dbReference>
<evidence type="ECO:0000313" key="1">
    <source>
        <dbReference type="EMBL" id="JAH87350.1"/>
    </source>
</evidence>
<reference evidence="1" key="2">
    <citation type="journal article" date="2015" name="Fish Shellfish Immunol.">
        <title>Early steps in the European eel (Anguilla anguilla)-Vibrio vulnificus interaction in the gills: Role of the RtxA13 toxin.</title>
        <authorList>
            <person name="Callol A."/>
            <person name="Pajuelo D."/>
            <person name="Ebbesson L."/>
            <person name="Teles M."/>
            <person name="MacKenzie S."/>
            <person name="Amaro C."/>
        </authorList>
    </citation>
    <scope>NUCLEOTIDE SEQUENCE</scope>
</reference>